<evidence type="ECO:0000256" key="6">
    <source>
        <dbReference type="ARBA" id="ARBA00047665"/>
    </source>
</evidence>
<evidence type="ECO:0000259" key="9">
    <source>
        <dbReference type="Pfam" id="PF08669"/>
    </source>
</evidence>
<evidence type="ECO:0000256" key="3">
    <source>
        <dbReference type="ARBA" id="ARBA00022576"/>
    </source>
</evidence>
<dbReference type="EMBL" id="CP027059">
    <property type="protein sequence ID" value="UQZ82235.1"/>
    <property type="molecule type" value="Genomic_DNA"/>
</dbReference>
<keyword evidence="4 7" id="KW-0808">Transferase</keyword>
<keyword evidence="3 7" id="KW-0032">Aminotransferase</keyword>
<feature type="domain" description="Aminomethyltransferase C-terminal" evidence="9">
    <location>
        <begin position="285"/>
        <end position="362"/>
    </location>
</feature>
<dbReference type="PIRSF" id="PIRSF006487">
    <property type="entry name" value="GcvT"/>
    <property type="match status" value="1"/>
</dbReference>
<evidence type="ECO:0000313" key="10">
    <source>
        <dbReference type="EMBL" id="UQZ82235.1"/>
    </source>
</evidence>
<dbReference type="RefSeq" id="WP_249864391.1">
    <property type="nucleotide sequence ID" value="NZ_CP027059.1"/>
</dbReference>
<protein>
    <recommendedName>
        <fullName evidence="2 7">Aminomethyltransferase</fullName>
        <ecNumber evidence="2 7">2.1.2.10</ecNumber>
    </recommendedName>
    <alternativeName>
        <fullName evidence="5 7">Glycine cleavage system T protein</fullName>
    </alternativeName>
</protein>
<dbReference type="InterPro" id="IPR029043">
    <property type="entry name" value="GcvT/YgfZ_C"/>
</dbReference>
<dbReference type="InterPro" id="IPR006222">
    <property type="entry name" value="GCVT_N"/>
</dbReference>
<reference evidence="10" key="1">
    <citation type="submission" date="2018-02" db="EMBL/GenBank/DDBJ databases">
        <authorList>
            <person name="Kim S.-K."/>
            <person name="Jung H.-I."/>
            <person name="Lee S.-W."/>
        </authorList>
    </citation>
    <scope>NUCLEOTIDE SEQUENCE</scope>
    <source>
        <strain evidence="10">SK3146</strain>
    </source>
</reference>
<dbReference type="Pfam" id="PF01571">
    <property type="entry name" value="GCV_T"/>
    <property type="match status" value="1"/>
</dbReference>
<dbReference type="Proteomes" id="UP001057134">
    <property type="component" value="Chromosome"/>
</dbReference>
<dbReference type="Pfam" id="PF08669">
    <property type="entry name" value="GCV_T_C"/>
    <property type="match status" value="1"/>
</dbReference>
<gene>
    <name evidence="7 10" type="primary">gcvT</name>
    <name evidence="10" type="ORF">SK3146_01392</name>
</gene>
<dbReference type="InterPro" id="IPR022903">
    <property type="entry name" value="GcvT_bac"/>
</dbReference>
<dbReference type="InterPro" id="IPR006223">
    <property type="entry name" value="GcvT"/>
</dbReference>
<accession>A0ABY4RJM7</accession>
<evidence type="ECO:0000313" key="11">
    <source>
        <dbReference type="Proteomes" id="UP001057134"/>
    </source>
</evidence>
<dbReference type="InterPro" id="IPR027266">
    <property type="entry name" value="TrmE/GcvT-like"/>
</dbReference>
<dbReference type="Gene3D" id="3.30.1360.120">
    <property type="entry name" value="Probable tRNA modification gtpase trme, domain 1"/>
    <property type="match status" value="1"/>
</dbReference>
<comment type="similarity">
    <text evidence="1 7">Belongs to the GcvT family.</text>
</comment>
<dbReference type="GO" id="GO:0004047">
    <property type="term" value="F:aminomethyltransferase activity"/>
    <property type="evidence" value="ECO:0007669"/>
    <property type="project" value="UniProtKB-EC"/>
</dbReference>
<dbReference type="PANTHER" id="PTHR43757:SF2">
    <property type="entry name" value="AMINOMETHYLTRANSFERASE, MITOCHONDRIAL"/>
    <property type="match status" value="1"/>
</dbReference>
<dbReference type="HAMAP" id="MF_00259">
    <property type="entry name" value="GcvT"/>
    <property type="match status" value="1"/>
</dbReference>
<evidence type="ECO:0000256" key="5">
    <source>
        <dbReference type="ARBA" id="ARBA00031395"/>
    </source>
</evidence>
<evidence type="ECO:0000256" key="2">
    <source>
        <dbReference type="ARBA" id="ARBA00012616"/>
    </source>
</evidence>
<evidence type="ECO:0000256" key="1">
    <source>
        <dbReference type="ARBA" id="ARBA00008609"/>
    </source>
</evidence>
<evidence type="ECO:0000259" key="8">
    <source>
        <dbReference type="Pfam" id="PF01571"/>
    </source>
</evidence>
<dbReference type="InterPro" id="IPR028896">
    <property type="entry name" value="GcvT/YgfZ/DmdA"/>
</dbReference>
<comment type="catalytic activity">
    <reaction evidence="6 7">
        <text>N(6)-[(R)-S(8)-aminomethyldihydrolipoyl]-L-lysyl-[protein] + (6S)-5,6,7,8-tetrahydrofolate = N(6)-[(R)-dihydrolipoyl]-L-lysyl-[protein] + (6R)-5,10-methylene-5,6,7,8-tetrahydrofolate + NH4(+)</text>
        <dbReference type="Rhea" id="RHEA:16945"/>
        <dbReference type="Rhea" id="RHEA-COMP:10475"/>
        <dbReference type="Rhea" id="RHEA-COMP:10492"/>
        <dbReference type="ChEBI" id="CHEBI:15636"/>
        <dbReference type="ChEBI" id="CHEBI:28938"/>
        <dbReference type="ChEBI" id="CHEBI:57453"/>
        <dbReference type="ChEBI" id="CHEBI:83100"/>
        <dbReference type="ChEBI" id="CHEBI:83143"/>
        <dbReference type="EC" id="2.1.2.10"/>
    </reaction>
</comment>
<keyword evidence="11" id="KW-1185">Reference proteome</keyword>
<dbReference type="NCBIfam" id="NF001567">
    <property type="entry name" value="PRK00389.1"/>
    <property type="match status" value="1"/>
</dbReference>
<feature type="domain" description="GCVT N-terminal" evidence="8">
    <location>
        <begin position="22"/>
        <end position="266"/>
    </location>
</feature>
<dbReference type="InterPro" id="IPR013977">
    <property type="entry name" value="GcvT_C"/>
</dbReference>
<dbReference type="SUPFAM" id="SSF103025">
    <property type="entry name" value="Folate-binding domain"/>
    <property type="match status" value="1"/>
</dbReference>
<evidence type="ECO:0000256" key="7">
    <source>
        <dbReference type="HAMAP-Rule" id="MF_00259"/>
    </source>
</evidence>
<dbReference type="EC" id="2.1.2.10" evidence="2 7"/>
<organism evidence="10 11">
    <name type="scientific">Paenibacillus konkukensis</name>
    <dbReference type="NCBI Taxonomy" id="2020716"/>
    <lineage>
        <taxon>Bacteria</taxon>
        <taxon>Bacillati</taxon>
        <taxon>Bacillota</taxon>
        <taxon>Bacilli</taxon>
        <taxon>Bacillales</taxon>
        <taxon>Paenibacillaceae</taxon>
        <taxon>Paenibacillus</taxon>
    </lineage>
</organism>
<proteinExistence type="inferred from homology"/>
<dbReference type="NCBIfam" id="TIGR00528">
    <property type="entry name" value="gcvT"/>
    <property type="match status" value="1"/>
</dbReference>
<comment type="subunit">
    <text evidence="7">The glycine cleavage system is composed of four proteins: P, T, L and H.</text>
</comment>
<dbReference type="Gene3D" id="3.30.70.1400">
    <property type="entry name" value="Aminomethyltransferase beta-barrel domains"/>
    <property type="match status" value="1"/>
</dbReference>
<name>A0ABY4RJM7_9BACL</name>
<comment type="function">
    <text evidence="7">The glycine cleavage system catalyzes the degradation of glycine.</text>
</comment>
<dbReference type="Gene3D" id="4.10.1250.10">
    <property type="entry name" value="Aminomethyltransferase fragment"/>
    <property type="match status" value="1"/>
</dbReference>
<dbReference type="Gene3D" id="2.40.30.110">
    <property type="entry name" value="Aminomethyltransferase beta-barrel domains"/>
    <property type="match status" value="1"/>
</dbReference>
<sequence length="365" mass="40322">MAGLKRTPLFPQYRAFSEMRRIDFGGWELPVHYYGIQLEHEAVRQQAGLFDVSHMGEIYVTGQFAETMLQRLTTNDLARLYDGKAQYTLMCQEDGGVVDDLLVYRLSADQFMLVVNAANVQKDIDWLEEHLIGDVTLANRSDATALLSLQGPKAQRILQSVTDAPLDKLKPLHFIGETEVCGLPVLLSRTGYTGEDGFELYVGADSACGLWSRLLEAGEPAGLLPAGLGARDTLRFEAALPLYGQELSASISPLEAGLLPFVKWSKGDFIGRDALRRQFGEGIPRRLVGLEMRDRGIPRAHYPVCDGDVRIGEVTSGTQSPTLKRSLGLALVPAAYAEPGTELQVDIRGKRLRAEVVRTPFYRRA</sequence>
<evidence type="ECO:0000256" key="4">
    <source>
        <dbReference type="ARBA" id="ARBA00022679"/>
    </source>
</evidence>
<reference evidence="10" key="2">
    <citation type="journal article" date="2021" name="J Anim Sci Technol">
        <title>Complete genome sequence of Paenibacillus konkukensis sp. nov. SK3146 as a potential probiotic strain.</title>
        <authorList>
            <person name="Jung H.I."/>
            <person name="Park S."/>
            <person name="Niu K.M."/>
            <person name="Lee S.W."/>
            <person name="Kothari D."/>
            <person name="Yi K.J."/>
            <person name="Kim S.K."/>
        </authorList>
    </citation>
    <scope>NUCLEOTIDE SEQUENCE</scope>
    <source>
        <strain evidence="10">SK3146</strain>
    </source>
</reference>
<dbReference type="SUPFAM" id="SSF101790">
    <property type="entry name" value="Aminomethyltransferase beta-barrel domain"/>
    <property type="match status" value="1"/>
</dbReference>
<dbReference type="PANTHER" id="PTHR43757">
    <property type="entry name" value="AMINOMETHYLTRANSFERASE"/>
    <property type="match status" value="1"/>
</dbReference>